<proteinExistence type="predicted"/>
<feature type="domain" description="PAS" evidence="2">
    <location>
        <begin position="49"/>
        <end position="93"/>
    </location>
</feature>
<evidence type="ECO:0000256" key="1">
    <source>
        <dbReference type="SAM" id="Coils"/>
    </source>
</evidence>
<organism evidence="3 4">
    <name type="scientific">Candidatus Magnetobacterium bavaricum</name>
    <dbReference type="NCBI Taxonomy" id="29290"/>
    <lineage>
        <taxon>Bacteria</taxon>
        <taxon>Pseudomonadati</taxon>
        <taxon>Nitrospirota</taxon>
        <taxon>Thermodesulfovibrionia</taxon>
        <taxon>Thermodesulfovibrionales</taxon>
        <taxon>Candidatus Magnetobacteriaceae</taxon>
        <taxon>Candidatus Magnetobacterium</taxon>
    </lineage>
</organism>
<sequence length="99" mass="11179">MNNEDKTKEQLIEELLHAQDALQQAHAKIERLENIQEIYSQENAINVTIIENITTGVWATDEDDVICYANKGMSKIAGVPVNKIVGRHVLTEFPEEMVS</sequence>
<dbReference type="EMBL" id="LACI01000621">
    <property type="protein sequence ID" value="KJU86383.1"/>
    <property type="molecule type" value="Genomic_DNA"/>
</dbReference>
<dbReference type="PROSITE" id="PS50112">
    <property type="entry name" value="PAS"/>
    <property type="match status" value="1"/>
</dbReference>
<feature type="coiled-coil region" evidence="1">
    <location>
        <begin position="1"/>
        <end position="42"/>
    </location>
</feature>
<evidence type="ECO:0000313" key="4">
    <source>
        <dbReference type="Proteomes" id="UP000033423"/>
    </source>
</evidence>
<dbReference type="AlphaFoldDB" id="A0A0F3H0D8"/>
<accession>A0A0F3H0D8</accession>
<gene>
    <name evidence="3" type="ORF">MBAV_001424</name>
</gene>
<dbReference type="CDD" id="cd00130">
    <property type="entry name" value="PAS"/>
    <property type="match status" value="1"/>
</dbReference>
<reference evidence="3 4" key="1">
    <citation type="submission" date="2015-02" db="EMBL/GenBank/DDBJ databases">
        <title>Single-cell genomics of uncultivated deep-branching MTB reveals a conserved set of magnetosome genes.</title>
        <authorList>
            <person name="Kolinko S."/>
            <person name="Richter M."/>
            <person name="Glockner F.O."/>
            <person name="Brachmann A."/>
            <person name="Schuler D."/>
        </authorList>
    </citation>
    <scope>NUCLEOTIDE SEQUENCE [LARGE SCALE GENOMIC DNA]</scope>
    <source>
        <strain evidence="3">TM-1</strain>
    </source>
</reference>
<keyword evidence="1" id="KW-0175">Coiled coil</keyword>
<dbReference type="InterPro" id="IPR013767">
    <property type="entry name" value="PAS_fold"/>
</dbReference>
<evidence type="ECO:0000313" key="3">
    <source>
        <dbReference type="EMBL" id="KJU86383.1"/>
    </source>
</evidence>
<comment type="caution">
    <text evidence="3">The sequence shown here is derived from an EMBL/GenBank/DDBJ whole genome shotgun (WGS) entry which is preliminary data.</text>
</comment>
<dbReference type="InterPro" id="IPR000014">
    <property type="entry name" value="PAS"/>
</dbReference>
<evidence type="ECO:0000259" key="2">
    <source>
        <dbReference type="PROSITE" id="PS50112"/>
    </source>
</evidence>
<dbReference type="GO" id="GO:0006355">
    <property type="term" value="P:regulation of DNA-templated transcription"/>
    <property type="evidence" value="ECO:0007669"/>
    <property type="project" value="InterPro"/>
</dbReference>
<keyword evidence="4" id="KW-1185">Reference proteome</keyword>
<dbReference type="SUPFAM" id="SSF55785">
    <property type="entry name" value="PYP-like sensor domain (PAS domain)"/>
    <property type="match status" value="1"/>
</dbReference>
<name>A0A0F3H0D8_9BACT</name>
<dbReference type="Pfam" id="PF00989">
    <property type="entry name" value="PAS"/>
    <property type="match status" value="1"/>
</dbReference>
<feature type="non-terminal residue" evidence="3">
    <location>
        <position position="99"/>
    </location>
</feature>
<dbReference type="Gene3D" id="3.30.450.20">
    <property type="entry name" value="PAS domain"/>
    <property type="match status" value="1"/>
</dbReference>
<dbReference type="InterPro" id="IPR035965">
    <property type="entry name" value="PAS-like_dom_sf"/>
</dbReference>
<protein>
    <submittedName>
        <fullName evidence="3">PAS fold domain protein</fullName>
    </submittedName>
</protein>
<dbReference type="Proteomes" id="UP000033423">
    <property type="component" value="Unassembled WGS sequence"/>
</dbReference>